<organism evidence="3">
    <name type="scientific">uncultured Thiotrichaceae bacterium</name>
    <dbReference type="NCBI Taxonomy" id="298394"/>
    <lineage>
        <taxon>Bacteria</taxon>
        <taxon>Pseudomonadati</taxon>
        <taxon>Pseudomonadota</taxon>
        <taxon>Gammaproteobacteria</taxon>
        <taxon>Thiotrichales</taxon>
        <taxon>Thiotrichaceae</taxon>
        <taxon>environmental samples</taxon>
    </lineage>
</organism>
<evidence type="ECO:0000259" key="2">
    <source>
        <dbReference type="Pfam" id="PF08239"/>
    </source>
</evidence>
<evidence type="ECO:0000313" key="3">
    <source>
        <dbReference type="EMBL" id="CAA6802354.1"/>
    </source>
</evidence>
<feature type="signal peptide" evidence="1">
    <location>
        <begin position="1"/>
        <end position="23"/>
    </location>
</feature>
<feature type="chain" id="PRO_5028096558" description="SH3b domain-containing protein" evidence="1">
    <location>
        <begin position="24"/>
        <end position="197"/>
    </location>
</feature>
<proteinExistence type="predicted"/>
<keyword evidence="1" id="KW-0732">Signal</keyword>
<reference evidence="3" key="1">
    <citation type="submission" date="2020-01" db="EMBL/GenBank/DDBJ databases">
        <authorList>
            <person name="Meier V. D."/>
            <person name="Meier V D."/>
        </authorList>
    </citation>
    <scope>NUCLEOTIDE SEQUENCE</scope>
    <source>
        <strain evidence="3">HLG_WM_MAG_07</strain>
    </source>
</reference>
<dbReference type="EMBL" id="CACVAY010000012">
    <property type="protein sequence ID" value="CAA6802354.1"/>
    <property type="molecule type" value="Genomic_DNA"/>
</dbReference>
<evidence type="ECO:0000256" key="1">
    <source>
        <dbReference type="SAM" id="SignalP"/>
    </source>
</evidence>
<name>A0A6S6SB74_9GAMM</name>
<dbReference type="AlphaFoldDB" id="A0A6S6SB74"/>
<accession>A0A6S6SB74</accession>
<sequence>MKKIMLFISLCFGLANVSGFADAVLYEVTHMADNDSLNIRVQPGIQHEVAFTLDPRAGNVKVIDSKKISGTTWARIDWYGKDGWVNQYYLQQATAKERNALYCNGTEPFWSIQATGVNVKVDILGQDVFNAVVGYWGKPHNSGSYTKVVSARDDAHSVVLIAEQSICNDGMSEKLYDHSVIALIDHRESYSGCCVMR</sequence>
<dbReference type="Pfam" id="PF08239">
    <property type="entry name" value="SH3_3"/>
    <property type="match status" value="1"/>
</dbReference>
<protein>
    <recommendedName>
        <fullName evidence="2">SH3b domain-containing protein</fullName>
    </recommendedName>
</protein>
<dbReference type="InterPro" id="IPR003646">
    <property type="entry name" value="SH3-like_bac-type"/>
</dbReference>
<dbReference type="Gene3D" id="2.30.30.40">
    <property type="entry name" value="SH3 Domains"/>
    <property type="match status" value="1"/>
</dbReference>
<feature type="domain" description="SH3b" evidence="2">
    <location>
        <begin position="35"/>
        <end position="91"/>
    </location>
</feature>
<gene>
    <name evidence="3" type="ORF">HELGO_WM10904</name>
</gene>